<evidence type="ECO:0000256" key="4">
    <source>
        <dbReference type="ARBA" id="ARBA00023136"/>
    </source>
</evidence>
<feature type="compositionally biased region" description="Basic and acidic residues" evidence="5">
    <location>
        <begin position="155"/>
        <end position="165"/>
    </location>
</feature>
<dbReference type="GO" id="GO:0016020">
    <property type="term" value="C:membrane"/>
    <property type="evidence" value="ECO:0007669"/>
    <property type="project" value="UniProtKB-SubCell"/>
</dbReference>
<evidence type="ECO:0000313" key="7">
    <source>
        <dbReference type="Proteomes" id="UP000543556"/>
    </source>
</evidence>
<dbReference type="RefSeq" id="WP_176633835.1">
    <property type="nucleotide sequence ID" value="NZ_JAAMFM010000003.1"/>
</dbReference>
<accession>A0A7Y7LYW6</accession>
<gene>
    <name evidence="6" type="ORF">G6034_04180</name>
</gene>
<protein>
    <submittedName>
        <fullName evidence="6">DoxX family membrane protein</fullName>
    </submittedName>
</protein>
<evidence type="ECO:0000256" key="2">
    <source>
        <dbReference type="ARBA" id="ARBA00022692"/>
    </source>
</evidence>
<dbReference type="EMBL" id="JAAMFM010000003">
    <property type="protein sequence ID" value="NVM94118.1"/>
    <property type="molecule type" value="Genomic_DNA"/>
</dbReference>
<comment type="subcellular location">
    <subcellularLocation>
        <location evidence="1">Membrane</location>
        <topology evidence="1">Multi-pass membrane protein</topology>
    </subcellularLocation>
</comment>
<keyword evidence="4" id="KW-0472">Membrane</keyword>
<feature type="region of interest" description="Disordered" evidence="5">
    <location>
        <begin position="150"/>
        <end position="171"/>
    </location>
</feature>
<name>A0A7Y7LYW6_9MICC</name>
<keyword evidence="2" id="KW-0812">Transmembrane</keyword>
<keyword evidence="7" id="KW-1185">Reference proteome</keyword>
<comment type="caution">
    <text evidence="6">The sequence shown here is derived from an EMBL/GenBank/DDBJ whole genome shotgun (WGS) entry which is preliminary data.</text>
</comment>
<evidence type="ECO:0000256" key="5">
    <source>
        <dbReference type="SAM" id="MobiDB-lite"/>
    </source>
</evidence>
<evidence type="ECO:0000256" key="3">
    <source>
        <dbReference type="ARBA" id="ARBA00022989"/>
    </source>
</evidence>
<sequence length="171" mass="17755">MTIVRALARPMLASSFILSGLDSLRHADRTARQLGPVLGRVSAALPIDASETTLARALAGAQVGAGVLLATGKFSRAAALLLTATAGLTTLVEYRSATTDTKEAKAHRRSQLAKNVGLLGGAMLACVDTAGRPGLVWRAERLLESSKKSTGRQLKAADKGVRSLAHDVTGQ</sequence>
<keyword evidence="3" id="KW-1133">Transmembrane helix</keyword>
<reference evidence="6 7" key="1">
    <citation type="submission" date="2020-02" db="EMBL/GenBank/DDBJ databases">
        <title>Genome sequence of strain AETb3-4.</title>
        <authorList>
            <person name="Gao J."/>
            <person name="Zhang X."/>
        </authorList>
    </citation>
    <scope>NUCLEOTIDE SEQUENCE [LARGE SCALE GENOMIC DNA]</scope>
    <source>
        <strain evidence="6 7">AETb3-4</strain>
    </source>
</reference>
<organism evidence="6 7">
    <name type="scientific">Arthrobacter wenxiniae</name>
    <dbReference type="NCBI Taxonomy" id="2713570"/>
    <lineage>
        <taxon>Bacteria</taxon>
        <taxon>Bacillati</taxon>
        <taxon>Actinomycetota</taxon>
        <taxon>Actinomycetes</taxon>
        <taxon>Micrococcales</taxon>
        <taxon>Micrococcaceae</taxon>
        <taxon>Arthrobacter</taxon>
    </lineage>
</organism>
<dbReference type="Proteomes" id="UP000543556">
    <property type="component" value="Unassembled WGS sequence"/>
</dbReference>
<evidence type="ECO:0000256" key="1">
    <source>
        <dbReference type="ARBA" id="ARBA00004141"/>
    </source>
</evidence>
<dbReference type="AlphaFoldDB" id="A0A7Y7LYW6"/>
<dbReference type="Pfam" id="PF07681">
    <property type="entry name" value="DoxX"/>
    <property type="match status" value="1"/>
</dbReference>
<dbReference type="InterPro" id="IPR032808">
    <property type="entry name" value="DoxX"/>
</dbReference>
<proteinExistence type="predicted"/>
<evidence type="ECO:0000313" key="6">
    <source>
        <dbReference type="EMBL" id="NVM94118.1"/>
    </source>
</evidence>